<organism evidence="1 2">
    <name type="scientific">Hymenobacter armeniacus</name>
    <dbReference type="NCBI Taxonomy" id="2771358"/>
    <lineage>
        <taxon>Bacteria</taxon>
        <taxon>Pseudomonadati</taxon>
        <taxon>Bacteroidota</taxon>
        <taxon>Cytophagia</taxon>
        <taxon>Cytophagales</taxon>
        <taxon>Hymenobacteraceae</taxon>
        <taxon>Hymenobacter</taxon>
    </lineage>
</organism>
<dbReference type="RefSeq" id="WP_190923603.1">
    <property type="nucleotide sequence ID" value="NZ_JACXAC010000003.1"/>
</dbReference>
<keyword evidence="2" id="KW-1185">Reference proteome</keyword>
<comment type="caution">
    <text evidence="1">The sequence shown here is derived from an EMBL/GenBank/DDBJ whole genome shotgun (WGS) entry which is preliminary data.</text>
</comment>
<name>A0ABR8JU12_9BACT</name>
<evidence type="ECO:0000313" key="1">
    <source>
        <dbReference type="EMBL" id="MBD2722251.1"/>
    </source>
</evidence>
<protein>
    <recommendedName>
        <fullName evidence="3">DUF4861 domain-containing protein</fullName>
    </recommendedName>
</protein>
<evidence type="ECO:0000313" key="2">
    <source>
        <dbReference type="Proteomes" id="UP000606003"/>
    </source>
</evidence>
<dbReference type="EMBL" id="JACXAC010000003">
    <property type="protein sequence ID" value="MBD2722251.1"/>
    <property type="molecule type" value="Genomic_DNA"/>
</dbReference>
<dbReference type="PROSITE" id="PS51257">
    <property type="entry name" value="PROKAR_LIPOPROTEIN"/>
    <property type="match status" value="1"/>
</dbReference>
<sequence>MKQTFYPFLLAGLLAACQQQKPVATNVAVAASAPVLVAKAGEKALPSLFAAADTLTGPMRQLLREIDLSKLWQGDTQYRRENPTLQGFFGPDHYRFALAFTSVQRDARHPEVYHVRGKCRYRKNIRPFEGTLTVRQIADLEAPWDYDEFTSQQQDSTLTEAAANDSAEAQYERARRLSHPYTLRAELAIQEAAAPNSGVFRGEAVLNFHVASRGRLGYVTAPFVHKGVPANGSEMLVHGARRNLTTREVKTFVVAADVFAAAPEVYKDFGIGDRGGEVNPKYAKLGWNEVWENDEWWADSPKPSLTL</sequence>
<proteinExistence type="predicted"/>
<evidence type="ECO:0008006" key="3">
    <source>
        <dbReference type="Google" id="ProtNLM"/>
    </source>
</evidence>
<dbReference type="Proteomes" id="UP000606003">
    <property type="component" value="Unassembled WGS sequence"/>
</dbReference>
<gene>
    <name evidence="1" type="ORF">IC234_08940</name>
</gene>
<accession>A0ABR8JU12</accession>
<reference evidence="1 2" key="1">
    <citation type="submission" date="2020-09" db="EMBL/GenBank/DDBJ databases">
        <authorList>
            <person name="Kim M.K."/>
        </authorList>
    </citation>
    <scope>NUCLEOTIDE SEQUENCE [LARGE SCALE GENOMIC DNA]</scope>
    <source>
        <strain evidence="1 2">BT189</strain>
    </source>
</reference>